<comment type="caution">
    <text evidence="13">The sequence shown here is derived from an EMBL/GenBank/DDBJ whole genome shotgun (WGS) entry which is preliminary data.</text>
</comment>
<dbReference type="InterPro" id="IPR008457">
    <property type="entry name" value="Cu-R_CopD_dom"/>
</dbReference>
<keyword evidence="5 10" id="KW-0732">Signal</keyword>
<evidence type="ECO:0000256" key="6">
    <source>
        <dbReference type="ARBA" id="ARBA00022989"/>
    </source>
</evidence>
<evidence type="ECO:0000256" key="7">
    <source>
        <dbReference type="ARBA" id="ARBA00023008"/>
    </source>
</evidence>
<evidence type="ECO:0000256" key="2">
    <source>
        <dbReference type="ARBA" id="ARBA00022475"/>
    </source>
</evidence>
<feature type="transmembrane region" description="Helical" evidence="9">
    <location>
        <begin position="156"/>
        <end position="175"/>
    </location>
</feature>
<proteinExistence type="predicted"/>
<dbReference type="GO" id="GO:0042597">
    <property type="term" value="C:periplasmic space"/>
    <property type="evidence" value="ECO:0007669"/>
    <property type="project" value="InterPro"/>
</dbReference>
<evidence type="ECO:0000259" key="12">
    <source>
        <dbReference type="Pfam" id="PF05425"/>
    </source>
</evidence>
<feature type="transmembrane region" description="Helical" evidence="9">
    <location>
        <begin position="266"/>
        <end position="283"/>
    </location>
</feature>
<evidence type="ECO:0000256" key="3">
    <source>
        <dbReference type="ARBA" id="ARBA00022692"/>
    </source>
</evidence>
<evidence type="ECO:0000313" key="13">
    <source>
        <dbReference type="EMBL" id="TWJ12769.1"/>
    </source>
</evidence>
<dbReference type="InterPro" id="IPR014756">
    <property type="entry name" value="Ig_E-set"/>
</dbReference>
<dbReference type="Gene3D" id="2.60.40.1220">
    <property type="match status" value="1"/>
</dbReference>
<reference evidence="13 14" key="1">
    <citation type="journal article" date="2013" name="Stand. Genomic Sci.">
        <title>Genomic Encyclopedia of Type Strains, Phase I: The one thousand microbial genomes (KMG-I) project.</title>
        <authorList>
            <person name="Kyrpides N.C."/>
            <person name="Woyke T."/>
            <person name="Eisen J.A."/>
            <person name="Garrity G."/>
            <person name="Lilburn T.G."/>
            <person name="Beck B.J."/>
            <person name="Whitman W.B."/>
            <person name="Hugenholtz P."/>
            <person name="Klenk H.P."/>
        </authorList>
    </citation>
    <scope>NUCLEOTIDE SEQUENCE [LARGE SCALE GENOMIC DNA]</scope>
    <source>
        <strain evidence="13 14">DSM 45044</strain>
    </source>
</reference>
<dbReference type="GO" id="GO:0005507">
    <property type="term" value="F:copper ion binding"/>
    <property type="evidence" value="ECO:0007669"/>
    <property type="project" value="InterPro"/>
</dbReference>
<dbReference type="RefSeq" id="WP_147140132.1">
    <property type="nucleotide sequence ID" value="NZ_BAABIJ010000002.1"/>
</dbReference>
<feature type="domain" description="CopC" evidence="11">
    <location>
        <begin position="34"/>
        <end position="127"/>
    </location>
</feature>
<protein>
    <submittedName>
        <fullName evidence="13">Copper transport protein</fullName>
    </submittedName>
</protein>
<feature type="signal peptide" evidence="10">
    <location>
        <begin position="1"/>
        <end position="33"/>
    </location>
</feature>
<dbReference type="GO" id="GO:0005886">
    <property type="term" value="C:plasma membrane"/>
    <property type="evidence" value="ECO:0007669"/>
    <property type="project" value="UniProtKB-SubCell"/>
</dbReference>
<evidence type="ECO:0000256" key="4">
    <source>
        <dbReference type="ARBA" id="ARBA00022723"/>
    </source>
</evidence>
<dbReference type="PANTHER" id="PTHR34820">
    <property type="entry name" value="INNER MEMBRANE PROTEIN YEBZ"/>
    <property type="match status" value="1"/>
</dbReference>
<dbReference type="OrthoDB" id="5242236at2"/>
<feature type="transmembrane region" description="Helical" evidence="9">
    <location>
        <begin position="372"/>
        <end position="391"/>
    </location>
</feature>
<feature type="transmembrane region" description="Helical" evidence="9">
    <location>
        <begin position="303"/>
        <end position="321"/>
    </location>
</feature>
<dbReference type="EMBL" id="VLLL01000006">
    <property type="protein sequence ID" value="TWJ12769.1"/>
    <property type="molecule type" value="Genomic_DNA"/>
</dbReference>
<evidence type="ECO:0000256" key="1">
    <source>
        <dbReference type="ARBA" id="ARBA00004651"/>
    </source>
</evidence>
<feature type="transmembrane region" description="Helical" evidence="9">
    <location>
        <begin position="187"/>
        <end position="209"/>
    </location>
</feature>
<keyword evidence="8 9" id="KW-0472">Membrane</keyword>
<feature type="chain" id="PRO_5021815040" evidence="10">
    <location>
        <begin position="34"/>
        <end position="554"/>
    </location>
</feature>
<keyword evidence="2" id="KW-1003">Cell membrane</keyword>
<evidence type="ECO:0000256" key="5">
    <source>
        <dbReference type="ARBA" id="ARBA00022729"/>
    </source>
</evidence>
<evidence type="ECO:0000256" key="8">
    <source>
        <dbReference type="ARBA" id="ARBA00023136"/>
    </source>
</evidence>
<dbReference type="GO" id="GO:0046688">
    <property type="term" value="P:response to copper ion"/>
    <property type="evidence" value="ECO:0007669"/>
    <property type="project" value="InterPro"/>
</dbReference>
<dbReference type="Proteomes" id="UP000321617">
    <property type="component" value="Unassembled WGS sequence"/>
</dbReference>
<keyword evidence="3 9" id="KW-0812">Transmembrane</keyword>
<dbReference type="InterPro" id="IPR014755">
    <property type="entry name" value="Cu-Rt/internalin_Ig-like"/>
</dbReference>
<keyword evidence="14" id="KW-1185">Reference proteome</keyword>
<name>A0A562V4E6_9ACTN</name>
<gene>
    <name evidence="13" type="ORF">LX16_3533</name>
</gene>
<dbReference type="GO" id="GO:0006825">
    <property type="term" value="P:copper ion transport"/>
    <property type="evidence" value="ECO:0007669"/>
    <property type="project" value="InterPro"/>
</dbReference>
<dbReference type="AlphaFoldDB" id="A0A562V4E6"/>
<sequence>MTPTPVVRARTLLPLSLLTGLLLVLLAGTPAHAHATVVSTSPAADEIVATAPSEIVVEFSEQVSVVAAETGVIAPDGERADAEPARSEGNVLTYRLRDDLPRGTYLVSYRVISADGHPVPGGYTFSIGERSATPDSDALDVEADPLVGALVLVNRYLGYAGLALVLGPGLLLVAARGRGSAFPPPRGPRLLATTGLATVAVTAVIGLYLQAPYTAGAGLFDVSGDDIGMVVQSRYGVAAMARLLAVLIAIPLLYRAIRPDAGTADRVLPGFAAVAMALTWPMSGHATTSPAPPLTVLTDTVHVAAMGMWVGGLVTMAVYLFRRHRLRELEDFLPKWSIWATWLVAALAVAGVAQAVIEIGTVTALLDTDYGRLVLVKVGLFAVLLAAAFLARRTVARAEHSDTTTRIRRLVTVELAVAAVILACSALLVQTVPARVAAETGEGVTDEGRLYSVKLTDELFTLQFEIEPVAVGDNTAHLYLFTPEGEPLEPLEWSATYGRLDADIAPVGIGLALLSPNHVQADVALPTAGQWEFTFTIRVGELDRATVSTVVTVM</sequence>
<dbReference type="Pfam" id="PF05425">
    <property type="entry name" value="CopD"/>
    <property type="match status" value="1"/>
</dbReference>
<dbReference type="PANTHER" id="PTHR34820:SF4">
    <property type="entry name" value="INNER MEMBRANE PROTEIN YEBZ"/>
    <property type="match status" value="1"/>
</dbReference>
<keyword evidence="7" id="KW-0186">Copper</keyword>
<feature type="transmembrane region" description="Helical" evidence="9">
    <location>
        <begin position="235"/>
        <end position="254"/>
    </location>
</feature>
<feature type="transmembrane region" description="Helical" evidence="9">
    <location>
        <begin position="411"/>
        <end position="429"/>
    </location>
</feature>
<dbReference type="SUPFAM" id="SSF81296">
    <property type="entry name" value="E set domains"/>
    <property type="match status" value="1"/>
</dbReference>
<keyword evidence="6 9" id="KW-1133">Transmembrane helix</keyword>
<evidence type="ECO:0000256" key="10">
    <source>
        <dbReference type="SAM" id="SignalP"/>
    </source>
</evidence>
<dbReference type="Pfam" id="PF04234">
    <property type="entry name" value="CopC"/>
    <property type="match status" value="1"/>
</dbReference>
<organism evidence="13 14">
    <name type="scientific">Stackebrandtia albiflava</name>
    <dbReference type="NCBI Taxonomy" id="406432"/>
    <lineage>
        <taxon>Bacteria</taxon>
        <taxon>Bacillati</taxon>
        <taxon>Actinomycetota</taxon>
        <taxon>Actinomycetes</taxon>
        <taxon>Glycomycetales</taxon>
        <taxon>Glycomycetaceae</taxon>
        <taxon>Stackebrandtia</taxon>
    </lineage>
</organism>
<dbReference type="InterPro" id="IPR007348">
    <property type="entry name" value="CopC_dom"/>
</dbReference>
<evidence type="ECO:0000256" key="9">
    <source>
        <dbReference type="SAM" id="Phobius"/>
    </source>
</evidence>
<feature type="domain" description="Copper resistance protein D" evidence="12">
    <location>
        <begin position="332"/>
        <end position="428"/>
    </location>
</feature>
<accession>A0A562V4E6</accession>
<dbReference type="InterPro" id="IPR032694">
    <property type="entry name" value="CopC/D"/>
</dbReference>
<comment type="subcellular location">
    <subcellularLocation>
        <location evidence="1">Cell membrane</location>
        <topology evidence="1">Multi-pass membrane protein</topology>
    </subcellularLocation>
</comment>
<feature type="transmembrane region" description="Helical" evidence="9">
    <location>
        <begin position="342"/>
        <end position="366"/>
    </location>
</feature>
<evidence type="ECO:0000259" key="11">
    <source>
        <dbReference type="Pfam" id="PF04234"/>
    </source>
</evidence>
<evidence type="ECO:0000313" key="14">
    <source>
        <dbReference type="Proteomes" id="UP000321617"/>
    </source>
</evidence>
<keyword evidence="4" id="KW-0479">Metal-binding</keyword>